<proteinExistence type="predicted"/>
<dbReference type="InterPro" id="IPR006680">
    <property type="entry name" value="Amidohydro-rel"/>
</dbReference>
<evidence type="ECO:0000256" key="1">
    <source>
        <dbReference type="ARBA" id="ARBA00023239"/>
    </source>
</evidence>
<feature type="domain" description="Amidohydrolase-related" evidence="2">
    <location>
        <begin position="9"/>
        <end position="349"/>
    </location>
</feature>
<dbReference type="AlphaFoldDB" id="A0A7W9FQX5"/>
<keyword evidence="4" id="KW-1185">Reference proteome</keyword>
<dbReference type="Proteomes" id="UP000523821">
    <property type="component" value="Unassembled WGS sequence"/>
</dbReference>
<dbReference type="SUPFAM" id="SSF51556">
    <property type="entry name" value="Metallo-dependent hydrolases"/>
    <property type="match status" value="1"/>
</dbReference>
<dbReference type="InterPro" id="IPR032466">
    <property type="entry name" value="Metal_Hydrolase"/>
</dbReference>
<dbReference type="Pfam" id="PF04909">
    <property type="entry name" value="Amidohydro_2"/>
    <property type="match status" value="1"/>
</dbReference>
<organism evidence="3 4">
    <name type="scientific">Prosthecomicrobium pneumaticum</name>
    <dbReference type="NCBI Taxonomy" id="81895"/>
    <lineage>
        <taxon>Bacteria</taxon>
        <taxon>Pseudomonadati</taxon>
        <taxon>Pseudomonadota</taxon>
        <taxon>Alphaproteobacteria</taxon>
        <taxon>Hyphomicrobiales</taxon>
        <taxon>Kaistiaceae</taxon>
        <taxon>Prosthecomicrobium</taxon>
    </lineage>
</organism>
<sequence length="355" mass="40041">MSWRDVKPIDCDIHVVVPHTGVLLPYLDDYWRDYVTVRGVRNLDMTSYPPTAPLTSRPDWRPATGHAGTDLALLRRHVFDELGAQIAICNVVWGAQALHHHHLAAALCRAVNAWVAAEWLDREPRLRASIVVPWQNAAHAVEEIERCAPDRRFVQVLLLAMADQPLGREHYWPIYEAAARHGLPIAIHAGSAYRHATTSLGWPSTLLEDYVAQASGFQNQLMSLICEGALSKFPDLKVVLVESGVTWLPAFMWRANKIWRAMRMETPWVDRPPAAIVRDQVRLTLQPFDAPPDAAVVERVIEQIDSDRTILFATDYPHWQFDEDEVIPAGLSADLARRVLVDNALATYPRLESLS</sequence>
<dbReference type="PANTHER" id="PTHR21240">
    <property type="entry name" value="2-AMINO-3-CARBOXYLMUCONATE-6-SEMIALDEHYDE DECARBOXYLASE"/>
    <property type="match status" value="1"/>
</dbReference>
<accession>A0A7W9FQX5</accession>
<name>A0A7W9FQX5_9HYPH</name>
<reference evidence="3 4" key="1">
    <citation type="submission" date="2020-08" db="EMBL/GenBank/DDBJ databases">
        <title>Genomic Encyclopedia of Type Strains, Phase IV (KMG-IV): sequencing the most valuable type-strain genomes for metagenomic binning, comparative biology and taxonomic classification.</title>
        <authorList>
            <person name="Goeker M."/>
        </authorList>
    </citation>
    <scope>NUCLEOTIDE SEQUENCE [LARGE SCALE GENOMIC DNA]</scope>
    <source>
        <strain evidence="3 4">DSM 16268</strain>
    </source>
</reference>
<dbReference type="GO" id="GO:0016787">
    <property type="term" value="F:hydrolase activity"/>
    <property type="evidence" value="ECO:0007669"/>
    <property type="project" value="InterPro"/>
</dbReference>
<dbReference type="Gene3D" id="3.20.20.140">
    <property type="entry name" value="Metal-dependent hydrolases"/>
    <property type="match status" value="1"/>
</dbReference>
<dbReference type="RefSeq" id="WP_183858620.1">
    <property type="nucleotide sequence ID" value="NZ_JACHOO010000014.1"/>
</dbReference>
<dbReference type="EMBL" id="JACHOO010000014">
    <property type="protein sequence ID" value="MBB5755190.1"/>
    <property type="molecule type" value="Genomic_DNA"/>
</dbReference>
<dbReference type="GO" id="GO:0016831">
    <property type="term" value="F:carboxy-lyase activity"/>
    <property type="evidence" value="ECO:0007669"/>
    <property type="project" value="InterPro"/>
</dbReference>
<gene>
    <name evidence="3" type="ORF">GGQ63_004291</name>
</gene>
<comment type="caution">
    <text evidence="3">The sequence shown here is derived from an EMBL/GenBank/DDBJ whole genome shotgun (WGS) entry which is preliminary data.</text>
</comment>
<dbReference type="InterPro" id="IPR032465">
    <property type="entry name" value="ACMSD"/>
</dbReference>
<protein>
    <recommendedName>
        <fullName evidence="2">Amidohydrolase-related domain-containing protein</fullName>
    </recommendedName>
</protein>
<keyword evidence="1" id="KW-0456">Lyase</keyword>
<dbReference type="GO" id="GO:0019748">
    <property type="term" value="P:secondary metabolic process"/>
    <property type="evidence" value="ECO:0007669"/>
    <property type="project" value="TreeGrafter"/>
</dbReference>
<evidence type="ECO:0000313" key="3">
    <source>
        <dbReference type="EMBL" id="MBB5755190.1"/>
    </source>
</evidence>
<evidence type="ECO:0000259" key="2">
    <source>
        <dbReference type="Pfam" id="PF04909"/>
    </source>
</evidence>
<evidence type="ECO:0000313" key="4">
    <source>
        <dbReference type="Proteomes" id="UP000523821"/>
    </source>
</evidence>
<dbReference type="GO" id="GO:0005737">
    <property type="term" value="C:cytoplasm"/>
    <property type="evidence" value="ECO:0007669"/>
    <property type="project" value="TreeGrafter"/>
</dbReference>
<dbReference type="PANTHER" id="PTHR21240:SF28">
    <property type="entry name" value="ISO-OROTATE DECARBOXYLASE (EUROFUNG)"/>
    <property type="match status" value="1"/>
</dbReference>